<evidence type="ECO:0000256" key="6">
    <source>
        <dbReference type="ARBA" id="ARBA00023136"/>
    </source>
</evidence>
<dbReference type="AlphaFoldDB" id="A0A835VDX4"/>
<proteinExistence type="predicted"/>
<evidence type="ECO:0000259" key="9">
    <source>
        <dbReference type="Pfam" id="PF01490"/>
    </source>
</evidence>
<feature type="compositionally biased region" description="Acidic residues" evidence="7">
    <location>
        <begin position="35"/>
        <end position="44"/>
    </location>
</feature>
<dbReference type="Pfam" id="PF01490">
    <property type="entry name" value="Aa_trans"/>
    <property type="match status" value="1"/>
</dbReference>
<gene>
    <name evidence="10" type="ORF">HPP92_004742</name>
</gene>
<keyword evidence="5 8" id="KW-1133">Transmembrane helix</keyword>
<reference evidence="10 11" key="1">
    <citation type="journal article" date="2020" name="Nat. Food">
        <title>A phased Vanilla planifolia genome enables genetic improvement of flavour and production.</title>
        <authorList>
            <person name="Hasing T."/>
            <person name="Tang H."/>
            <person name="Brym M."/>
            <person name="Khazi F."/>
            <person name="Huang T."/>
            <person name="Chambers A.H."/>
        </authorList>
    </citation>
    <scope>NUCLEOTIDE SEQUENCE [LARGE SCALE GENOMIC DNA]</scope>
    <source>
        <tissue evidence="10">Leaf</tissue>
    </source>
</reference>
<accession>A0A835VDX4</accession>
<evidence type="ECO:0000256" key="1">
    <source>
        <dbReference type="ARBA" id="ARBA00004370"/>
    </source>
</evidence>
<dbReference type="Proteomes" id="UP000639772">
    <property type="component" value="Unassembled WGS sequence"/>
</dbReference>
<dbReference type="PANTHER" id="PTHR48017">
    <property type="entry name" value="OS05G0424000 PROTEIN-RELATED"/>
    <property type="match status" value="1"/>
</dbReference>
<feature type="compositionally biased region" description="Acidic residues" evidence="7">
    <location>
        <begin position="14"/>
        <end position="27"/>
    </location>
</feature>
<evidence type="ECO:0000256" key="2">
    <source>
        <dbReference type="ARBA" id="ARBA00022448"/>
    </source>
</evidence>
<comment type="caution">
    <text evidence="10">The sequence shown here is derived from an EMBL/GenBank/DDBJ whole genome shotgun (WGS) entry which is preliminary data.</text>
</comment>
<feature type="transmembrane region" description="Helical" evidence="8">
    <location>
        <begin position="214"/>
        <end position="232"/>
    </location>
</feature>
<keyword evidence="6 8" id="KW-0472">Membrane</keyword>
<dbReference type="GO" id="GO:0006865">
    <property type="term" value="P:amino acid transport"/>
    <property type="evidence" value="ECO:0007669"/>
    <property type="project" value="UniProtKB-KW"/>
</dbReference>
<feature type="region of interest" description="Disordered" evidence="7">
    <location>
        <begin position="1"/>
        <end position="59"/>
    </location>
</feature>
<dbReference type="InterPro" id="IPR013057">
    <property type="entry name" value="AA_transpt_TM"/>
</dbReference>
<keyword evidence="3 8" id="KW-0812">Transmembrane</keyword>
<sequence>MKNSVSDRDLYEGSSDEDSEGVDEEGSRDEVTTDHEEESIESDDSVGSPRRSRPNSYHTVWPQSYRQSINIYSSVTPPTIGFLATPGLSRLGSSISSSFRSHTHEVLSSLIRPLLPTKSEDEQQQLSEDVGRRKSSQMLLSPSIPARQPSWKKDTRKRRSTTGFPDELPAASRQCSYAQAVINAGGVIASILVVVCLFWVGLVDHIGFKKGGSSINISGIPIAIGLYGYAYSGHAVFPNIYTSLKKPNDFPAVLLTSFAFCTILFAGVAAMGFAMFGDSTQSQFTLNMPQELVASRIAVWTTLTCNQPDDHYWGGMATNVEKS</sequence>
<feature type="compositionally biased region" description="Basic and acidic residues" evidence="7">
    <location>
        <begin position="1"/>
        <end position="11"/>
    </location>
</feature>
<dbReference type="OrthoDB" id="655540at2759"/>
<evidence type="ECO:0000313" key="11">
    <source>
        <dbReference type="Proteomes" id="UP000639772"/>
    </source>
</evidence>
<feature type="domain" description="Amino acid transporter transmembrane" evidence="9">
    <location>
        <begin position="187"/>
        <end position="295"/>
    </location>
</feature>
<keyword evidence="4" id="KW-0029">Amino-acid transport</keyword>
<protein>
    <recommendedName>
        <fullName evidence="9">Amino acid transporter transmembrane domain-containing protein</fullName>
    </recommendedName>
</protein>
<dbReference type="GO" id="GO:0016020">
    <property type="term" value="C:membrane"/>
    <property type="evidence" value="ECO:0007669"/>
    <property type="project" value="UniProtKB-SubCell"/>
</dbReference>
<evidence type="ECO:0000256" key="5">
    <source>
        <dbReference type="ARBA" id="ARBA00022989"/>
    </source>
</evidence>
<evidence type="ECO:0000256" key="8">
    <source>
        <dbReference type="SAM" id="Phobius"/>
    </source>
</evidence>
<evidence type="ECO:0000256" key="3">
    <source>
        <dbReference type="ARBA" id="ARBA00022692"/>
    </source>
</evidence>
<keyword evidence="2" id="KW-0813">Transport</keyword>
<organism evidence="10 11">
    <name type="scientific">Vanilla planifolia</name>
    <name type="common">Vanilla</name>
    <dbReference type="NCBI Taxonomy" id="51239"/>
    <lineage>
        <taxon>Eukaryota</taxon>
        <taxon>Viridiplantae</taxon>
        <taxon>Streptophyta</taxon>
        <taxon>Embryophyta</taxon>
        <taxon>Tracheophyta</taxon>
        <taxon>Spermatophyta</taxon>
        <taxon>Magnoliopsida</taxon>
        <taxon>Liliopsida</taxon>
        <taxon>Asparagales</taxon>
        <taxon>Orchidaceae</taxon>
        <taxon>Vanilloideae</taxon>
        <taxon>Vanilleae</taxon>
        <taxon>Vanilla</taxon>
    </lineage>
</organism>
<evidence type="ECO:0000313" key="10">
    <source>
        <dbReference type="EMBL" id="KAG0493748.1"/>
    </source>
</evidence>
<comment type="subcellular location">
    <subcellularLocation>
        <location evidence="1">Membrane</location>
    </subcellularLocation>
</comment>
<evidence type="ECO:0000256" key="4">
    <source>
        <dbReference type="ARBA" id="ARBA00022970"/>
    </source>
</evidence>
<feature type="transmembrane region" description="Helical" evidence="8">
    <location>
        <begin position="252"/>
        <end position="276"/>
    </location>
</feature>
<evidence type="ECO:0000256" key="7">
    <source>
        <dbReference type="SAM" id="MobiDB-lite"/>
    </source>
</evidence>
<name>A0A835VDX4_VANPL</name>
<feature type="transmembrane region" description="Helical" evidence="8">
    <location>
        <begin position="180"/>
        <end position="202"/>
    </location>
</feature>
<dbReference type="EMBL" id="JADCNM010000002">
    <property type="protein sequence ID" value="KAG0493748.1"/>
    <property type="molecule type" value="Genomic_DNA"/>
</dbReference>
<feature type="region of interest" description="Disordered" evidence="7">
    <location>
        <begin position="117"/>
        <end position="167"/>
    </location>
</feature>